<dbReference type="SMART" id="SM00267">
    <property type="entry name" value="GGDEF"/>
    <property type="match status" value="1"/>
</dbReference>
<dbReference type="SUPFAM" id="SSF55073">
    <property type="entry name" value="Nucleotide cyclase"/>
    <property type="match status" value="1"/>
</dbReference>
<evidence type="ECO:0000256" key="1">
    <source>
        <dbReference type="ARBA" id="ARBA00001946"/>
    </source>
</evidence>
<comment type="subcellular location">
    <subcellularLocation>
        <location evidence="2">Cell inner membrane</location>
    </subcellularLocation>
</comment>
<dbReference type="CDD" id="cd01949">
    <property type="entry name" value="GGDEF"/>
    <property type="match status" value="1"/>
</dbReference>
<dbReference type="PANTHER" id="PTHR45138">
    <property type="entry name" value="REGULATORY COMPONENTS OF SENSORY TRANSDUCTION SYSTEM"/>
    <property type="match status" value="1"/>
</dbReference>
<evidence type="ECO:0000313" key="7">
    <source>
        <dbReference type="Proteomes" id="UP000243451"/>
    </source>
</evidence>
<dbReference type="InterPro" id="IPR000160">
    <property type="entry name" value="GGDEF_dom"/>
</dbReference>
<dbReference type="GO" id="GO:1902201">
    <property type="term" value="P:negative regulation of bacterial-type flagellum-dependent cell motility"/>
    <property type="evidence" value="ECO:0007669"/>
    <property type="project" value="TreeGrafter"/>
</dbReference>
<dbReference type="FunFam" id="3.30.70.270:FF:000001">
    <property type="entry name" value="Diguanylate cyclase domain protein"/>
    <property type="match status" value="1"/>
</dbReference>
<dbReference type="GO" id="GO:0043709">
    <property type="term" value="P:cell adhesion involved in single-species biofilm formation"/>
    <property type="evidence" value="ECO:0007669"/>
    <property type="project" value="TreeGrafter"/>
</dbReference>
<comment type="caution">
    <text evidence="6">The sequence shown here is derived from an EMBL/GenBank/DDBJ whole genome shotgun (WGS) entry which is preliminary data.</text>
</comment>
<sequence>MDTLTNHQLQASIVELDHAIYLHDQWYRNLLRTLVSRVPPDQADLRLDAHLQCPFGKWLEDRSAIVFDEGFDCTSLKGAHETVHSVAREFLRLISAGSVIPVEEWDYFERCREKMRLDIMAARHKFAEAVKNRDPLTEIETRAGLLAELRKQQALVQRGEQACALAMLDVDHFKKINDSYGHAAGDLVLVSIVQCVKSCLRPYDLIYRYGGEEFIICMPGTTITQAGEVMERLRSAISKLRFGFGQAQVTASFGVTVLGASLSVEESISCSDQAMYEAKAAGRNRVVLHPEG</sequence>
<evidence type="ECO:0000313" key="6">
    <source>
        <dbReference type="EMBL" id="POB04491.1"/>
    </source>
</evidence>
<dbReference type="InterPro" id="IPR043128">
    <property type="entry name" value="Rev_trsase/Diguanyl_cyclase"/>
</dbReference>
<dbReference type="Gene3D" id="3.30.70.270">
    <property type="match status" value="1"/>
</dbReference>
<comment type="cofactor">
    <cofactor evidence="1">
        <name>Mg(2+)</name>
        <dbReference type="ChEBI" id="CHEBI:18420"/>
    </cofactor>
</comment>
<organism evidence="6 7">
    <name type="scientific">Halopseudomonas oceani</name>
    <dbReference type="NCBI Taxonomy" id="1708783"/>
    <lineage>
        <taxon>Bacteria</taxon>
        <taxon>Pseudomonadati</taxon>
        <taxon>Pseudomonadota</taxon>
        <taxon>Gammaproteobacteria</taxon>
        <taxon>Pseudomonadales</taxon>
        <taxon>Pseudomonadaceae</taxon>
        <taxon>Halopseudomonas</taxon>
    </lineage>
</organism>
<dbReference type="NCBIfam" id="TIGR00254">
    <property type="entry name" value="GGDEF"/>
    <property type="match status" value="1"/>
</dbReference>
<protein>
    <recommendedName>
        <fullName evidence="3">diguanylate cyclase</fullName>
        <ecNumber evidence="3">2.7.7.65</ecNumber>
    </recommendedName>
</protein>
<dbReference type="EC" id="2.7.7.65" evidence="3"/>
<dbReference type="NCBIfam" id="NF007380">
    <property type="entry name" value="PRK09894.1"/>
    <property type="match status" value="1"/>
</dbReference>
<dbReference type="RefSeq" id="WP_104737538.1">
    <property type="nucleotide sequence ID" value="NZ_BMHR01000003.1"/>
</dbReference>
<evidence type="ECO:0000256" key="4">
    <source>
        <dbReference type="ARBA" id="ARBA00034247"/>
    </source>
</evidence>
<evidence type="ECO:0000256" key="2">
    <source>
        <dbReference type="ARBA" id="ARBA00004533"/>
    </source>
</evidence>
<dbReference type="Gene3D" id="1.20.120.30">
    <property type="entry name" value="Aspartate receptor, ligand-binding domain"/>
    <property type="match status" value="1"/>
</dbReference>
<dbReference type="PROSITE" id="PS50887">
    <property type="entry name" value="GGDEF"/>
    <property type="match status" value="1"/>
</dbReference>
<name>A0A2P4EWV2_9GAMM</name>
<feature type="domain" description="GGDEF" evidence="5">
    <location>
        <begin position="161"/>
        <end position="291"/>
    </location>
</feature>
<keyword evidence="7" id="KW-1185">Reference proteome</keyword>
<dbReference type="OrthoDB" id="9812260at2"/>
<evidence type="ECO:0000256" key="3">
    <source>
        <dbReference type="ARBA" id="ARBA00012528"/>
    </source>
</evidence>
<dbReference type="GO" id="GO:0005886">
    <property type="term" value="C:plasma membrane"/>
    <property type="evidence" value="ECO:0007669"/>
    <property type="project" value="UniProtKB-SubCell"/>
</dbReference>
<dbReference type="PANTHER" id="PTHR45138:SF9">
    <property type="entry name" value="DIGUANYLATE CYCLASE DGCM-RELATED"/>
    <property type="match status" value="1"/>
</dbReference>
<dbReference type="EMBL" id="PPSK01000004">
    <property type="protein sequence ID" value="POB04491.1"/>
    <property type="molecule type" value="Genomic_DNA"/>
</dbReference>
<dbReference type="GO" id="GO:0052621">
    <property type="term" value="F:diguanylate cyclase activity"/>
    <property type="evidence" value="ECO:0007669"/>
    <property type="project" value="UniProtKB-EC"/>
</dbReference>
<accession>A0A2P4EWV2</accession>
<dbReference type="InterPro" id="IPR050469">
    <property type="entry name" value="Diguanylate_Cyclase"/>
</dbReference>
<dbReference type="InterPro" id="IPR025991">
    <property type="entry name" value="Chemoreceptor_zinc-bind_dom"/>
</dbReference>
<dbReference type="InterPro" id="IPR029787">
    <property type="entry name" value="Nucleotide_cyclase"/>
</dbReference>
<dbReference type="Proteomes" id="UP000243451">
    <property type="component" value="Unassembled WGS sequence"/>
</dbReference>
<evidence type="ECO:0000259" key="5">
    <source>
        <dbReference type="PROSITE" id="PS50887"/>
    </source>
</evidence>
<dbReference type="AlphaFoldDB" id="A0A2P4EWV2"/>
<gene>
    <name evidence="6" type="ORF">C1949_05810</name>
</gene>
<dbReference type="Pfam" id="PF00990">
    <property type="entry name" value="GGDEF"/>
    <property type="match status" value="1"/>
</dbReference>
<comment type="catalytic activity">
    <reaction evidence="4">
        <text>2 GTP = 3',3'-c-di-GMP + 2 diphosphate</text>
        <dbReference type="Rhea" id="RHEA:24898"/>
        <dbReference type="ChEBI" id="CHEBI:33019"/>
        <dbReference type="ChEBI" id="CHEBI:37565"/>
        <dbReference type="ChEBI" id="CHEBI:58805"/>
        <dbReference type="EC" id="2.7.7.65"/>
    </reaction>
</comment>
<dbReference type="Pfam" id="PF13682">
    <property type="entry name" value="CZB"/>
    <property type="match status" value="1"/>
</dbReference>
<proteinExistence type="predicted"/>
<reference evidence="6 7" key="1">
    <citation type="submission" date="2018-01" db="EMBL/GenBank/DDBJ databases">
        <title>Draft genome of the type strain Pseudomonas oceani DSM 100277 isolated from the deep water in Okinawa trough, northwestern Pacific Ocean.</title>
        <authorList>
            <person name="Gomila M."/>
            <person name="Mulet M."/>
            <person name="Garcia-Valdes E."/>
            <person name="Lalucat J."/>
        </authorList>
    </citation>
    <scope>NUCLEOTIDE SEQUENCE [LARGE SCALE GENOMIC DNA]</scope>
    <source>
        <strain evidence="6 7">DSM 100277</strain>
    </source>
</reference>